<accession>A0A0G3GB37</accession>
<gene>
    <name evidence="1" type="ORF">VM99_01115</name>
</gene>
<protein>
    <submittedName>
        <fullName evidence="1">Uncharacterized protein</fullName>
    </submittedName>
</protein>
<proteinExistence type="predicted"/>
<sequence length="105" mass="11554">MKLSVLPDSVGLRLTLPRGNSTVGLLPDWEWSGLMERPSLDLRSGQGYGSTPDIADFDQVPFWSGQRLEPVEGRVWSAHISTAPDKAFSDLELAACTLNPTRKRS</sequence>
<organism evidence="1 2">
    <name type="scientific">Pseudomonas chlororaphis</name>
    <dbReference type="NCBI Taxonomy" id="587753"/>
    <lineage>
        <taxon>Bacteria</taxon>
        <taxon>Pseudomonadati</taxon>
        <taxon>Pseudomonadota</taxon>
        <taxon>Gammaproteobacteria</taxon>
        <taxon>Pseudomonadales</taxon>
        <taxon>Pseudomonadaceae</taxon>
        <taxon>Pseudomonas</taxon>
    </lineage>
</organism>
<dbReference type="EMBL" id="CP011020">
    <property type="protein sequence ID" value="AKJ96717.1"/>
    <property type="molecule type" value="Genomic_DNA"/>
</dbReference>
<reference evidence="1 2" key="1">
    <citation type="journal article" date="2015" name="Stand. Genomic Sci.">
        <title>Complete genome of Pseudomonas chlororaphis strain UFB2, a soil bacterium with antibacterial activity against bacterial canker pathogen of tomato.</title>
        <authorList>
            <person name="Deng P."/>
            <person name="Wang X."/>
            <person name="Baird S.M."/>
            <person name="Lu S.E."/>
        </authorList>
    </citation>
    <scope>NUCLEOTIDE SEQUENCE [LARGE SCALE GENOMIC DNA]</scope>
    <source>
        <strain evidence="1 2">UFB2</strain>
    </source>
</reference>
<name>A0A0G3GB37_9PSED</name>
<dbReference type="AlphaFoldDB" id="A0A0G3GB37"/>
<evidence type="ECO:0000313" key="1">
    <source>
        <dbReference type="EMBL" id="AKJ96717.1"/>
    </source>
</evidence>
<evidence type="ECO:0000313" key="2">
    <source>
        <dbReference type="Proteomes" id="UP000035212"/>
    </source>
</evidence>
<reference evidence="2" key="2">
    <citation type="submission" date="2015-03" db="EMBL/GenBank/DDBJ databases">
        <authorList>
            <person name="Deng P."/>
            <person name="Lu S."/>
        </authorList>
    </citation>
    <scope>NUCLEOTIDE SEQUENCE [LARGE SCALE GENOMIC DNA]</scope>
    <source>
        <strain evidence="2">UFB2</strain>
    </source>
</reference>
<dbReference type="PATRIC" id="fig|587753.11.peg.228"/>
<dbReference type="Proteomes" id="UP000035212">
    <property type="component" value="Chromosome"/>
</dbReference>